<keyword evidence="2" id="KW-0812">Transmembrane</keyword>
<evidence type="ECO:0000313" key="4">
    <source>
        <dbReference type="Proteomes" id="UP001612741"/>
    </source>
</evidence>
<feature type="region of interest" description="Disordered" evidence="1">
    <location>
        <begin position="1"/>
        <end position="21"/>
    </location>
</feature>
<sequence>MARSTATPPAPALPPVDVQRPYSPKLERASRRWQAVRSASGRAATLAGACAAAAGLFTGELTGWALLADAALTACGLAGLRLWKPDGQQKATASVLYLIPGVSLAALLIAERMVAGIHWAEALALAVWTAGTWVVRPAEAARRMLTPSRPPAPPADMTPVPVVACDHPAARWWAQHVAVEGGAAPGTLLDEVTRTGEHSMRAVIRAGIPGQPVPDISIKRLSALMDVPEEKIDIDGVPGRGAGRRRLSIGTPDETTEDPATVWAQRIAPAAMPGAVLTGVRVGRPAAAAHTPAPQSSRQTSAAEPTTMQEDR</sequence>
<dbReference type="Proteomes" id="UP001612741">
    <property type="component" value="Unassembled WGS sequence"/>
</dbReference>
<reference evidence="3 4" key="1">
    <citation type="submission" date="2024-10" db="EMBL/GenBank/DDBJ databases">
        <title>The Natural Products Discovery Center: Release of the First 8490 Sequenced Strains for Exploring Actinobacteria Biosynthetic Diversity.</title>
        <authorList>
            <person name="Kalkreuter E."/>
            <person name="Kautsar S.A."/>
            <person name="Yang D."/>
            <person name="Bader C.D."/>
            <person name="Teijaro C.N."/>
            <person name="Fluegel L."/>
            <person name="Davis C.M."/>
            <person name="Simpson J.R."/>
            <person name="Lauterbach L."/>
            <person name="Steele A.D."/>
            <person name="Gui C."/>
            <person name="Meng S."/>
            <person name="Li G."/>
            <person name="Viehrig K."/>
            <person name="Ye F."/>
            <person name="Su P."/>
            <person name="Kiefer A.F."/>
            <person name="Nichols A."/>
            <person name="Cepeda A.J."/>
            <person name="Yan W."/>
            <person name="Fan B."/>
            <person name="Jiang Y."/>
            <person name="Adhikari A."/>
            <person name="Zheng C.-J."/>
            <person name="Schuster L."/>
            <person name="Cowan T.M."/>
            <person name="Smanski M.J."/>
            <person name="Chevrette M.G."/>
            <person name="De Carvalho L.P.S."/>
            <person name="Shen B."/>
        </authorList>
    </citation>
    <scope>NUCLEOTIDE SEQUENCE [LARGE SCALE GENOMIC DNA]</scope>
    <source>
        <strain evidence="3 4">NPDC050545</strain>
    </source>
</reference>
<name>A0ABW7Z713_9ACTN</name>
<feature type="transmembrane region" description="Helical" evidence="2">
    <location>
        <begin position="95"/>
        <end position="110"/>
    </location>
</feature>
<keyword evidence="2" id="KW-0472">Membrane</keyword>
<evidence type="ECO:0008006" key="5">
    <source>
        <dbReference type="Google" id="ProtNLM"/>
    </source>
</evidence>
<comment type="caution">
    <text evidence="3">The sequence shown here is derived from an EMBL/GenBank/DDBJ whole genome shotgun (WGS) entry which is preliminary data.</text>
</comment>
<keyword evidence="4" id="KW-1185">Reference proteome</keyword>
<evidence type="ECO:0000256" key="1">
    <source>
        <dbReference type="SAM" id="MobiDB-lite"/>
    </source>
</evidence>
<accession>A0ABW7Z713</accession>
<dbReference type="EMBL" id="JBITGY010000012">
    <property type="protein sequence ID" value="MFI6503702.1"/>
    <property type="molecule type" value="Genomic_DNA"/>
</dbReference>
<evidence type="ECO:0000256" key="2">
    <source>
        <dbReference type="SAM" id="Phobius"/>
    </source>
</evidence>
<feature type="compositionally biased region" description="Polar residues" evidence="1">
    <location>
        <begin position="293"/>
        <end position="312"/>
    </location>
</feature>
<feature type="region of interest" description="Disordered" evidence="1">
    <location>
        <begin position="236"/>
        <end position="257"/>
    </location>
</feature>
<keyword evidence="2" id="KW-1133">Transmembrane helix</keyword>
<feature type="transmembrane region" description="Helical" evidence="2">
    <location>
        <begin position="63"/>
        <end position="83"/>
    </location>
</feature>
<gene>
    <name evidence="3" type="ORF">ACIBG2_40400</name>
</gene>
<feature type="transmembrane region" description="Helical" evidence="2">
    <location>
        <begin position="39"/>
        <end position="57"/>
    </location>
</feature>
<protein>
    <recommendedName>
        <fullName evidence="5">DUF2637 domain-containing protein</fullName>
    </recommendedName>
</protein>
<dbReference type="RefSeq" id="WP_397089460.1">
    <property type="nucleotide sequence ID" value="NZ_JBITGY010000012.1"/>
</dbReference>
<evidence type="ECO:0000313" key="3">
    <source>
        <dbReference type="EMBL" id="MFI6503702.1"/>
    </source>
</evidence>
<feature type="region of interest" description="Disordered" evidence="1">
    <location>
        <begin position="282"/>
        <end position="312"/>
    </location>
</feature>
<proteinExistence type="predicted"/>
<organism evidence="3 4">
    <name type="scientific">Nonomuraea typhae</name>
    <dbReference type="NCBI Taxonomy" id="2603600"/>
    <lineage>
        <taxon>Bacteria</taxon>
        <taxon>Bacillati</taxon>
        <taxon>Actinomycetota</taxon>
        <taxon>Actinomycetes</taxon>
        <taxon>Streptosporangiales</taxon>
        <taxon>Streptosporangiaceae</taxon>
        <taxon>Nonomuraea</taxon>
    </lineage>
</organism>